<sequence length="342" mass="39272">MKNPKISIIISNLNGVRLKLLDDCLNSLTKPNYPNWELFVVDNNSDDESVLYLQKRFQKLKNCHVIKNKVNMYSQGLNLGAKHAKGKYLAYFNNDVAIDKNYFRYVINKLESDSSIAILQGKLLNYYKRNIIDSAGETMDKFGNPITIGSGETDRGQYNNENEILSASGSACVIKKDIFQKIGHYGPEYGIGYEDMDIALRARSMGYKVVRFPKAVVFHKRASTDLAPFIRTKVKWHFNKNRLSTMIKNYPLSLLITSLPFTIMLYVFIGSWECLVHGNWKIGLTRFTSIGWVISNISKIIQRRNAIKKVTVDGYVFPINLFSDKSFFTFFKDFLKINKSLK</sequence>
<organism evidence="6 7">
    <name type="scientific">Candidatus Woesebacteria bacterium GW2011_GWA1_39_21</name>
    <dbReference type="NCBI Taxonomy" id="1618550"/>
    <lineage>
        <taxon>Bacteria</taxon>
        <taxon>Candidatus Woeseibacteriota</taxon>
    </lineage>
</organism>
<name>A0A0G0QJS7_9BACT</name>
<evidence type="ECO:0000256" key="1">
    <source>
        <dbReference type="ARBA" id="ARBA00006739"/>
    </source>
</evidence>
<gene>
    <name evidence="6" type="ORF">UT39_C0017G0019</name>
</gene>
<dbReference type="InterPro" id="IPR001173">
    <property type="entry name" value="Glyco_trans_2-like"/>
</dbReference>
<evidence type="ECO:0000256" key="4">
    <source>
        <dbReference type="SAM" id="Phobius"/>
    </source>
</evidence>
<keyword evidence="3 6" id="KW-0808">Transferase</keyword>
<protein>
    <submittedName>
        <fullName evidence="6">Putative glycosyltransferase</fullName>
    </submittedName>
</protein>
<dbReference type="Gene3D" id="3.90.550.10">
    <property type="entry name" value="Spore Coat Polysaccharide Biosynthesis Protein SpsA, Chain A"/>
    <property type="match status" value="1"/>
</dbReference>
<accession>A0A0G0QJS7</accession>
<dbReference type="InterPro" id="IPR029044">
    <property type="entry name" value="Nucleotide-diphossugar_trans"/>
</dbReference>
<comment type="caution">
    <text evidence="6">The sequence shown here is derived from an EMBL/GenBank/DDBJ whole genome shotgun (WGS) entry which is preliminary data.</text>
</comment>
<feature type="transmembrane region" description="Helical" evidence="4">
    <location>
        <begin position="284"/>
        <end position="301"/>
    </location>
</feature>
<dbReference type="Proteomes" id="UP000034246">
    <property type="component" value="Unassembled WGS sequence"/>
</dbReference>
<keyword evidence="4" id="KW-1133">Transmembrane helix</keyword>
<keyword evidence="4" id="KW-0812">Transmembrane</keyword>
<evidence type="ECO:0000256" key="2">
    <source>
        <dbReference type="ARBA" id="ARBA00022676"/>
    </source>
</evidence>
<proteinExistence type="inferred from homology"/>
<comment type="similarity">
    <text evidence="1">Belongs to the glycosyltransferase 2 family.</text>
</comment>
<dbReference type="SUPFAM" id="SSF53448">
    <property type="entry name" value="Nucleotide-diphospho-sugar transferases"/>
    <property type="match status" value="1"/>
</dbReference>
<reference evidence="6 7" key="1">
    <citation type="journal article" date="2015" name="Nature">
        <title>rRNA introns, odd ribosomes, and small enigmatic genomes across a large radiation of phyla.</title>
        <authorList>
            <person name="Brown C.T."/>
            <person name="Hug L.A."/>
            <person name="Thomas B.C."/>
            <person name="Sharon I."/>
            <person name="Castelle C.J."/>
            <person name="Singh A."/>
            <person name="Wilkins M.J."/>
            <person name="Williams K.H."/>
            <person name="Banfield J.F."/>
        </authorList>
    </citation>
    <scope>NUCLEOTIDE SEQUENCE [LARGE SCALE GENOMIC DNA]</scope>
</reference>
<dbReference type="PANTHER" id="PTHR43179">
    <property type="entry name" value="RHAMNOSYLTRANSFERASE WBBL"/>
    <property type="match status" value="1"/>
</dbReference>
<dbReference type="PANTHER" id="PTHR43179:SF12">
    <property type="entry name" value="GALACTOFURANOSYLTRANSFERASE GLFT2"/>
    <property type="match status" value="1"/>
</dbReference>
<dbReference type="STRING" id="1618550.UT39_C0017G0019"/>
<evidence type="ECO:0000256" key="3">
    <source>
        <dbReference type="ARBA" id="ARBA00022679"/>
    </source>
</evidence>
<keyword evidence="4" id="KW-0472">Membrane</keyword>
<evidence type="ECO:0000259" key="5">
    <source>
        <dbReference type="Pfam" id="PF00535"/>
    </source>
</evidence>
<feature type="transmembrane region" description="Helical" evidence="4">
    <location>
        <begin position="250"/>
        <end position="272"/>
    </location>
</feature>
<dbReference type="EMBL" id="LBWP01000017">
    <property type="protein sequence ID" value="KKR10655.1"/>
    <property type="molecule type" value="Genomic_DNA"/>
</dbReference>
<dbReference type="AlphaFoldDB" id="A0A0G0QJS7"/>
<evidence type="ECO:0000313" key="7">
    <source>
        <dbReference type="Proteomes" id="UP000034246"/>
    </source>
</evidence>
<keyword evidence="2" id="KW-0328">Glycosyltransferase</keyword>
<evidence type="ECO:0000313" key="6">
    <source>
        <dbReference type="EMBL" id="KKR10655.1"/>
    </source>
</evidence>
<feature type="domain" description="Glycosyltransferase 2-like" evidence="5">
    <location>
        <begin position="7"/>
        <end position="182"/>
    </location>
</feature>
<dbReference type="GO" id="GO:0016757">
    <property type="term" value="F:glycosyltransferase activity"/>
    <property type="evidence" value="ECO:0007669"/>
    <property type="project" value="UniProtKB-KW"/>
</dbReference>
<dbReference type="Pfam" id="PF00535">
    <property type="entry name" value="Glycos_transf_2"/>
    <property type="match status" value="1"/>
</dbReference>